<keyword evidence="2" id="KW-1133">Transmembrane helix</keyword>
<dbReference type="InterPro" id="IPR046118">
    <property type="entry name" value="DUF6115"/>
</dbReference>
<keyword evidence="1" id="KW-0175">Coiled coil</keyword>
<dbReference type="STRING" id="717606.PaecuDRAFT_0598"/>
<proteinExistence type="predicted"/>
<organism evidence="3 4">
    <name type="scientific">Paenibacillus curdlanolyticus YK9</name>
    <dbReference type="NCBI Taxonomy" id="717606"/>
    <lineage>
        <taxon>Bacteria</taxon>
        <taxon>Bacillati</taxon>
        <taxon>Bacillota</taxon>
        <taxon>Bacilli</taxon>
        <taxon>Bacillales</taxon>
        <taxon>Paenibacillaceae</taxon>
        <taxon>Paenibacillus</taxon>
    </lineage>
</organism>
<dbReference type="OrthoDB" id="1682562at2"/>
<gene>
    <name evidence="3" type="ORF">PaecuDRAFT_0598</name>
</gene>
<evidence type="ECO:0000313" key="4">
    <source>
        <dbReference type="Proteomes" id="UP000005387"/>
    </source>
</evidence>
<dbReference type="Pfam" id="PF19610">
    <property type="entry name" value="DUF6115"/>
    <property type="match status" value="1"/>
</dbReference>
<dbReference type="Proteomes" id="UP000005387">
    <property type="component" value="Unassembled WGS sequence"/>
</dbReference>
<reference evidence="3 4" key="1">
    <citation type="submission" date="2010-07" db="EMBL/GenBank/DDBJ databases">
        <title>The draft genome of Paenibacillus curdlanolyticus YK9.</title>
        <authorList>
            <consortium name="US DOE Joint Genome Institute (JGI-PGF)"/>
            <person name="Lucas S."/>
            <person name="Copeland A."/>
            <person name="Lapidus A."/>
            <person name="Cheng J.-F."/>
            <person name="Bruce D."/>
            <person name="Goodwin L."/>
            <person name="Pitluck S."/>
            <person name="Land M.L."/>
            <person name="Hauser L."/>
            <person name="Chang Y.-J."/>
            <person name="Jeffries C."/>
            <person name="Anderson I.J."/>
            <person name="Johnson E."/>
            <person name="Loganathan U."/>
            <person name="Mulhopadhyay B."/>
            <person name="Kyrpides N."/>
            <person name="Woyke T.J."/>
        </authorList>
    </citation>
    <scope>NUCLEOTIDE SEQUENCE [LARGE SCALE GENOMIC DNA]</scope>
    <source>
        <strain evidence="3 4">YK9</strain>
    </source>
</reference>
<evidence type="ECO:0000256" key="1">
    <source>
        <dbReference type="SAM" id="Coils"/>
    </source>
</evidence>
<dbReference type="AlphaFoldDB" id="E0I473"/>
<evidence type="ECO:0000256" key="2">
    <source>
        <dbReference type="SAM" id="Phobius"/>
    </source>
</evidence>
<dbReference type="RefSeq" id="WP_006036615.1">
    <property type="nucleotide sequence ID" value="NZ_AEDD01000001.1"/>
</dbReference>
<keyword evidence="2" id="KW-0472">Membrane</keyword>
<feature type="transmembrane region" description="Helical" evidence="2">
    <location>
        <begin position="6"/>
        <end position="23"/>
    </location>
</feature>
<keyword evidence="4" id="KW-1185">Reference proteome</keyword>
<keyword evidence="2" id="KW-0812">Transmembrane</keyword>
<accession>E0I473</accession>
<dbReference type="eggNOG" id="ENOG5033G57">
    <property type="taxonomic scope" value="Bacteria"/>
</dbReference>
<sequence length="186" mass="20842">MQLAPWGYIVLLGAFVLVIALALPRKKPVPEKTNQTQNMEIALEQFMENMESDNRELVELVKQNRIENTAQLQQREQRINDLEQRCADLETKLEQAAQFMVQQAASPVHPAQPSPGAAHDESAIAALDEEPPAAPPRPSIRSRYAELFEMYDQGKSVESVARKLGMNKGEVQLILQLAKQEEGARV</sequence>
<protein>
    <submittedName>
        <fullName evidence="3">Uncharacterized protein</fullName>
    </submittedName>
</protein>
<dbReference type="EMBL" id="AEDD01000001">
    <property type="protein sequence ID" value="EFM13087.1"/>
    <property type="molecule type" value="Genomic_DNA"/>
</dbReference>
<evidence type="ECO:0000313" key="3">
    <source>
        <dbReference type="EMBL" id="EFM13087.1"/>
    </source>
</evidence>
<name>E0I473_9BACL</name>
<feature type="coiled-coil region" evidence="1">
    <location>
        <begin position="43"/>
        <end position="99"/>
    </location>
</feature>